<gene>
    <name evidence="2" type="ORF">PR048_007838</name>
</gene>
<protein>
    <submittedName>
        <fullName evidence="2">Uncharacterized protein</fullName>
    </submittedName>
</protein>
<name>A0ABQ9HVD8_9NEOP</name>
<dbReference type="Proteomes" id="UP001159363">
    <property type="component" value="Chromosome 3"/>
</dbReference>
<organism evidence="2 3">
    <name type="scientific">Dryococelus australis</name>
    <dbReference type="NCBI Taxonomy" id="614101"/>
    <lineage>
        <taxon>Eukaryota</taxon>
        <taxon>Metazoa</taxon>
        <taxon>Ecdysozoa</taxon>
        <taxon>Arthropoda</taxon>
        <taxon>Hexapoda</taxon>
        <taxon>Insecta</taxon>
        <taxon>Pterygota</taxon>
        <taxon>Neoptera</taxon>
        <taxon>Polyneoptera</taxon>
        <taxon>Phasmatodea</taxon>
        <taxon>Verophasmatodea</taxon>
        <taxon>Anareolatae</taxon>
        <taxon>Phasmatidae</taxon>
        <taxon>Eurycanthinae</taxon>
        <taxon>Dryococelus</taxon>
    </lineage>
</organism>
<feature type="region of interest" description="Disordered" evidence="1">
    <location>
        <begin position="250"/>
        <end position="282"/>
    </location>
</feature>
<proteinExistence type="predicted"/>
<keyword evidence="3" id="KW-1185">Reference proteome</keyword>
<dbReference type="EMBL" id="JARBHB010000003">
    <property type="protein sequence ID" value="KAJ8888348.1"/>
    <property type="molecule type" value="Genomic_DNA"/>
</dbReference>
<comment type="caution">
    <text evidence="2">The sequence shown here is derived from an EMBL/GenBank/DDBJ whole genome shotgun (WGS) entry which is preliminary data.</text>
</comment>
<reference evidence="2 3" key="1">
    <citation type="submission" date="2023-02" db="EMBL/GenBank/DDBJ databases">
        <title>LHISI_Scaffold_Assembly.</title>
        <authorList>
            <person name="Stuart O.P."/>
            <person name="Cleave R."/>
            <person name="Magrath M.J.L."/>
            <person name="Mikheyev A.S."/>
        </authorList>
    </citation>
    <scope>NUCLEOTIDE SEQUENCE [LARGE SCALE GENOMIC DNA]</scope>
    <source>
        <strain evidence="2">Daus_M_001</strain>
        <tissue evidence="2">Leg muscle</tissue>
    </source>
</reference>
<sequence>MVATLTDAQPTTTEHDVFSRRYDVSRSLNRYKSILVRSAERGTGPSPSNPKMSRCVAEKLAHRQCEMGWRTIVLEPRVAADTHKYLFHEFKQCSAEEAKVSAQRRLIPGSARQPVAGGCGNPPDNGRYADLKAVHDKVIAFEAFLLGTILYFCKRRRVPAAVCTCVHSKLRDTQANGGWRDMRSAPVDRQPGNPSDRQAAQSAACSTAVDQFAFVPCNLSCTPVHTAADTRRRLPKPVPRGLAVLPKTHISSPTSLKNGRGATECSGEGNGKTTRKPTCPRRIPRATKYGFRSAVNRTPSDDEVIAESHEVIYLPPCLARDSNPEPLSHRRLAHEPITPRLARLSNRFAGDLQRPGNFADSFGNRLDSTVLCVLEHQLQCFIGCCSSWTTGQVFRKVGSSRARAINILHALHWRSRSGALISREKEKGTVCRLGRKSELWEESCQDDISAPSGKTSRRANVAKTAAVFVTKRDYVHIAAFRSRNMAVFGFELGAFRSAHFTVNSLRIRTLPLSNAGGSLRSLAYSASWRAVIILFGSRQGEPVSISGGVAPGFPRVGIVPADAAGRRIFSGISRFLPPFHFGAVSYSSRFSLIGSHDRDIQRPNHPQNYI</sequence>
<evidence type="ECO:0000313" key="2">
    <source>
        <dbReference type="EMBL" id="KAJ8888348.1"/>
    </source>
</evidence>
<evidence type="ECO:0000313" key="3">
    <source>
        <dbReference type="Proteomes" id="UP001159363"/>
    </source>
</evidence>
<feature type="compositionally biased region" description="Polar residues" evidence="1">
    <location>
        <begin position="192"/>
        <end position="202"/>
    </location>
</feature>
<feature type="compositionally biased region" description="Basic residues" evidence="1">
    <location>
        <begin position="273"/>
        <end position="282"/>
    </location>
</feature>
<evidence type="ECO:0000256" key="1">
    <source>
        <dbReference type="SAM" id="MobiDB-lite"/>
    </source>
</evidence>
<accession>A0ABQ9HVD8</accession>
<feature type="region of interest" description="Disordered" evidence="1">
    <location>
        <begin position="175"/>
        <end position="202"/>
    </location>
</feature>